<evidence type="ECO:0000259" key="6">
    <source>
        <dbReference type="PROSITE" id="PS51462"/>
    </source>
</evidence>
<organism evidence="7 8">
    <name type="scientific">Actinoallomurus bryophytorum</name>
    <dbReference type="NCBI Taxonomy" id="1490222"/>
    <lineage>
        <taxon>Bacteria</taxon>
        <taxon>Bacillati</taxon>
        <taxon>Actinomycetota</taxon>
        <taxon>Actinomycetes</taxon>
        <taxon>Streptosporangiales</taxon>
        <taxon>Thermomonosporaceae</taxon>
        <taxon>Actinoallomurus</taxon>
    </lineage>
</organism>
<protein>
    <submittedName>
        <fullName evidence="7">ADP-ribose pyrophosphatase YjhB (NUDIX family)</fullName>
    </submittedName>
</protein>
<dbReference type="InterPro" id="IPR020084">
    <property type="entry name" value="NUDIX_hydrolase_CS"/>
</dbReference>
<keyword evidence="3 4" id="KW-0378">Hydrolase</keyword>
<keyword evidence="8" id="KW-1185">Reference proteome</keyword>
<dbReference type="InterPro" id="IPR020476">
    <property type="entry name" value="Nudix_hydrolase"/>
</dbReference>
<reference evidence="7 8" key="1">
    <citation type="submission" date="2019-06" db="EMBL/GenBank/DDBJ databases">
        <title>Sequencing the genomes of 1000 actinobacteria strains.</title>
        <authorList>
            <person name="Klenk H.-P."/>
        </authorList>
    </citation>
    <scope>NUCLEOTIDE SEQUENCE [LARGE SCALE GENOMIC DNA]</scope>
    <source>
        <strain evidence="7 8">DSM 102200</strain>
    </source>
</reference>
<dbReference type="EMBL" id="VFOZ01000001">
    <property type="protein sequence ID" value="TQL96065.1"/>
    <property type="molecule type" value="Genomic_DNA"/>
</dbReference>
<proteinExistence type="inferred from homology"/>
<comment type="similarity">
    <text evidence="2 4">Belongs to the Nudix hydrolase family.</text>
</comment>
<dbReference type="AlphaFoldDB" id="A0A543CG61"/>
<evidence type="ECO:0000256" key="4">
    <source>
        <dbReference type="RuleBase" id="RU003476"/>
    </source>
</evidence>
<feature type="domain" description="Nudix hydrolase" evidence="6">
    <location>
        <begin position="39"/>
        <end position="167"/>
    </location>
</feature>
<dbReference type="GO" id="GO:0016787">
    <property type="term" value="F:hydrolase activity"/>
    <property type="evidence" value="ECO:0007669"/>
    <property type="project" value="UniProtKB-KW"/>
</dbReference>
<name>A0A543CG61_9ACTN</name>
<feature type="region of interest" description="Disordered" evidence="5">
    <location>
        <begin position="75"/>
        <end position="117"/>
    </location>
</feature>
<accession>A0A543CG61</accession>
<dbReference type="PROSITE" id="PS00893">
    <property type="entry name" value="NUDIX_BOX"/>
    <property type="match status" value="1"/>
</dbReference>
<evidence type="ECO:0000256" key="5">
    <source>
        <dbReference type="SAM" id="MobiDB-lite"/>
    </source>
</evidence>
<dbReference type="PRINTS" id="PR00502">
    <property type="entry name" value="NUDIXFAMILY"/>
</dbReference>
<dbReference type="Proteomes" id="UP000316096">
    <property type="component" value="Unassembled WGS sequence"/>
</dbReference>
<evidence type="ECO:0000256" key="1">
    <source>
        <dbReference type="ARBA" id="ARBA00001946"/>
    </source>
</evidence>
<dbReference type="PANTHER" id="PTHR43046">
    <property type="entry name" value="GDP-MANNOSE MANNOSYL HYDROLASE"/>
    <property type="match status" value="1"/>
</dbReference>
<dbReference type="RefSeq" id="WP_141954809.1">
    <property type="nucleotide sequence ID" value="NZ_VFOZ01000001.1"/>
</dbReference>
<dbReference type="OrthoDB" id="177518at2"/>
<dbReference type="PROSITE" id="PS51462">
    <property type="entry name" value="NUDIX"/>
    <property type="match status" value="1"/>
</dbReference>
<evidence type="ECO:0000313" key="8">
    <source>
        <dbReference type="Proteomes" id="UP000316096"/>
    </source>
</evidence>
<dbReference type="InterPro" id="IPR000086">
    <property type="entry name" value="NUDIX_hydrolase_dom"/>
</dbReference>
<comment type="caution">
    <text evidence="7">The sequence shown here is derived from an EMBL/GenBank/DDBJ whole genome shotgun (WGS) entry which is preliminary data.</text>
</comment>
<gene>
    <name evidence="7" type="ORF">FB559_1584</name>
</gene>
<dbReference type="InterPro" id="IPR015797">
    <property type="entry name" value="NUDIX_hydrolase-like_dom_sf"/>
</dbReference>
<evidence type="ECO:0000256" key="3">
    <source>
        <dbReference type="ARBA" id="ARBA00022801"/>
    </source>
</evidence>
<dbReference type="SUPFAM" id="SSF55811">
    <property type="entry name" value="Nudix"/>
    <property type="match status" value="1"/>
</dbReference>
<dbReference type="CDD" id="cd03424">
    <property type="entry name" value="NUDIX_ADPRase_Nudt5_UGPPase_Nudt14"/>
    <property type="match status" value="1"/>
</dbReference>
<dbReference type="Pfam" id="PF00293">
    <property type="entry name" value="NUDIX"/>
    <property type="match status" value="1"/>
</dbReference>
<dbReference type="Gene3D" id="3.90.79.10">
    <property type="entry name" value="Nucleoside Triphosphate Pyrophosphohydrolase"/>
    <property type="match status" value="1"/>
</dbReference>
<sequence length="196" mass="21703">MKWTVHGRRAIYESSWLSLDLVDIELPDGRRFEQHVVRMARPVAVVVVLDDHDRVLLMWRHRHVTDTWGWEIPGGRIEEGESPEEAAVRETEEETGWRPGRLRPIVTSQPSSGSVDSRHHLYRADTAEHIGPPTDITEAERIAWVPLTGIRDMIDAGEIVNGPTLIGLLHVLSDPARQGARLNGDGGGSGAPADGP</sequence>
<evidence type="ECO:0000256" key="2">
    <source>
        <dbReference type="ARBA" id="ARBA00005582"/>
    </source>
</evidence>
<feature type="compositionally biased region" description="Polar residues" evidence="5">
    <location>
        <begin position="106"/>
        <end position="115"/>
    </location>
</feature>
<evidence type="ECO:0000313" key="7">
    <source>
        <dbReference type="EMBL" id="TQL96065.1"/>
    </source>
</evidence>
<comment type="cofactor">
    <cofactor evidence="1">
        <name>Mg(2+)</name>
        <dbReference type="ChEBI" id="CHEBI:18420"/>
    </cofactor>
</comment>
<dbReference type="PANTHER" id="PTHR43046:SF2">
    <property type="entry name" value="8-OXO-DGTP DIPHOSPHATASE-RELATED"/>
    <property type="match status" value="1"/>
</dbReference>